<dbReference type="EMBL" id="MT143943">
    <property type="protein sequence ID" value="QJH93071.1"/>
    <property type="molecule type" value="Genomic_DNA"/>
</dbReference>
<protein>
    <submittedName>
        <fullName evidence="1">Uncharacterized protein</fullName>
    </submittedName>
</protein>
<evidence type="ECO:0000313" key="1">
    <source>
        <dbReference type="EMBL" id="QJH93071.1"/>
    </source>
</evidence>
<gene>
    <name evidence="1" type="ORF">MM171B02622_0010</name>
</gene>
<accession>A0A6M3X5R8</accession>
<sequence length="46" mass="5238">MADETKICPKCKYRVPGYSDASVCPKCGTSYKVKKAKKKVKKTRKR</sequence>
<dbReference type="AlphaFoldDB" id="A0A6M3X5R8"/>
<organism evidence="1">
    <name type="scientific">viral metagenome</name>
    <dbReference type="NCBI Taxonomy" id="1070528"/>
    <lineage>
        <taxon>unclassified sequences</taxon>
        <taxon>metagenomes</taxon>
        <taxon>organismal metagenomes</taxon>
    </lineage>
</organism>
<proteinExistence type="predicted"/>
<reference evidence="1" key="1">
    <citation type="submission" date="2020-03" db="EMBL/GenBank/DDBJ databases">
        <title>The deep terrestrial virosphere.</title>
        <authorList>
            <person name="Holmfeldt K."/>
            <person name="Nilsson E."/>
            <person name="Simone D."/>
            <person name="Lopez-Fernandez M."/>
            <person name="Wu X."/>
            <person name="de Brujin I."/>
            <person name="Lundin D."/>
            <person name="Andersson A."/>
            <person name="Bertilsson S."/>
            <person name="Dopson M."/>
        </authorList>
    </citation>
    <scope>NUCLEOTIDE SEQUENCE</scope>
    <source>
        <strain evidence="1">MM171B02622</strain>
    </source>
</reference>
<name>A0A6M3X5R8_9ZZZZ</name>